<comment type="caution">
    <text evidence="4">The sequence shown here is derived from an EMBL/GenBank/DDBJ whole genome shotgun (WGS) entry which is preliminary data.</text>
</comment>
<evidence type="ECO:0000313" key="5">
    <source>
        <dbReference type="Proteomes" id="UP001396334"/>
    </source>
</evidence>
<dbReference type="InterPro" id="IPR000504">
    <property type="entry name" value="RRM_dom"/>
</dbReference>
<dbReference type="SMART" id="SM00360">
    <property type="entry name" value="RRM"/>
    <property type="match status" value="1"/>
</dbReference>
<evidence type="ECO:0000256" key="1">
    <source>
        <dbReference type="PROSITE-ProRule" id="PRU00176"/>
    </source>
</evidence>
<dbReference type="Pfam" id="PF00076">
    <property type="entry name" value="RRM_1"/>
    <property type="match status" value="1"/>
</dbReference>
<dbReference type="PANTHER" id="PTHR34427:SF5">
    <property type="entry name" value="DUF4283 DOMAIN-CONTAINING PROTEIN"/>
    <property type="match status" value="1"/>
</dbReference>
<dbReference type="Gene3D" id="3.30.70.330">
    <property type="match status" value="1"/>
</dbReference>
<name>A0ABR2T947_9ROSI</name>
<feature type="domain" description="RRM" evidence="3">
    <location>
        <begin position="29"/>
        <end position="109"/>
    </location>
</feature>
<dbReference type="InterPro" id="IPR012677">
    <property type="entry name" value="Nucleotide-bd_a/b_plait_sf"/>
</dbReference>
<dbReference type="SUPFAM" id="SSF54928">
    <property type="entry name" value="RNA-binding domain, RBD"/>
    <property type="match status" value="1"/>
</dbReference>
<evidence type="ECO:0000256" key="2">
    <source>
        <dbReference type="SAM" id="MobiDB-lite"/>
    </source>
</evidence>
<dbReference type="Proteomes" id="UP001396334">
    <property type="component" value="Unassembled WGS sequence"/>
</dbReference>
<keyword evidence="1" id="KW-0694">RNA-binding</keyword>
<proteinExistence type="predicted"/>
<reference evidence="4 5" key="1">
    <citation type="journal article" date="2024" name="G3 (Bethesda)">
        <title>Genome assembly of Hibiscus sabdariffa L. provides insights into metabolisms of medicinal natural products.</title>
        <authorList>
            <person name="Kim T."/>
        </authorList>
    </citation>
    <scope>NUCLEOTIDE SEQUENCE [LARGE SCALE GENOMIC DNA]</scope>
    <source>
        <strain evidence="4">TK-2024</strain>
        <tissue evidence="4">Old leaves</tissue>
    </source>
</reference>
<keyword evidence="5" id="KW-1185">Reference proteome</keyword>
<gene>
    <name evidence="4" type="ORF">V6N11_050195</name>
</gene>
<dbReference type="PANTHER" id="PTHR34427">
    <property type="entry name" value="DUF4283 DOMAIN PROTEIN"/>
    <property type="match status" value="1"/>
</dbReference>
<feature type="compositionally biased region" description="Polar residues" evidence="2">
    <location>
        <begin position="539"/>
        <end position="553"/>
    </location>
</feature>
<dbReference type="PROSITE" id="PS50102">
    <property type="entry name" value="RRM"/>
    <property type="match status" value="1"/>
</dbReference>
<sequence>MEERSSRRFYGRKNFDQNGRVTSGLREGVSMFVNYVSKRIHPLSLREAFEVYGKVLDVYVAYNNRKRLGMRSTFAFVRFSSQQEAVCAVSKVNNRKMDGFFIKVFLSREVSKPHPKLKDGASNAYQFDLRKVVGAKVVKGRSYRDALLNKDVFSTGSSPKLGPKEHTIFACDEISKVQPSIRSLGELAGLRVVPIAVDDKEKSWMKQCLIGQIVPMYDADFVQQVLILEGFKVSVSTWSGFVVVIMFEEVEQVDIFWDLKDSFLRSWFVDIDHVENFMNARKLHVWLCIEGLPLAAWSELVLSLIGGQWGKCIQIDPDTSNKKRFDIARVLIGVRCLSDIPSFLFVNFEGRVYQLKIGTVAFEDDRCWIDNENLNRHLDCSSVSVLGDAGWEYLEKGTSGVPKEVVSKDSLMQSQNMCGRPRVNSLRADSDNVSLDDGNCHQVLGPKRINKTLGLPSGLTFKNDCWAGGEADNLVDVQIQAASESNMSSGHSVSIEPVFDPATVLYSVKPNYAPHLKGNNLGIFESHFKVVQNRGSVSSPKIRIQSKQQSSREGSGGSIPKGRKDVFGATFEDNAMVAEARATLENDRGSKKARNLITDDVGFATEEITYMDTDGRALLTGEER</sequence>
<feature type="region of interest" description="Disordered" evidence="2">
    <location>
        <begin position="539"/>
        <end position="565"/>
    </location>
</feature>
<dbReference type="EMBL" id="JBBPBN010000007">
    <property type="protein sequence ID" value="KAK9034016.1"/>
    <property type="molecule type" value="Genomic_DNA"/>
</dbReference>
<dbReference type="InterPro" id="IPR035979">
    <property type="entry name" value="RBD_domain_sf"/>
</dbReference>
<accession>A0ABR2T947</accession>
<organism evidence="4 5">
    <name type="scientific">Hibiscus sabdariffa</name>
    <name type="common">roselle</name>
    <dbReference type="NCBI Taxonomy" id="183260"/>
    <lineage>
        <taxon>Eukaryota</taxon>
        <taxon>Viridiplantae</taxon>
        <taxon>Streptophyta</taxon>
        <taxon>Embryophyta</taxon>
        <taxon>Tracheophyta</taxon>
        <taxon>Spermatophyta</taxon>
        <taxon>Magnoliopsida</taxon>
        <taxon>eudicotyledons</taxon>
        <taxon>Gunneridae</taxon>
        <taxon>Pentapetalae</taxon>
        <taxon>rosids</taxon>
        <taxon>malvids</taxon>
        <taxon>Malvales</taxon>
        <taxon>Malvaceae</taxon>
        <taxon>Malvoideae</taxon>
        <taxon>Hibiscus</taxon>
    </lineage>
</organism>
<protein>
    <recommendedName>
        <fullName evidence="3">RRM domain-containing protein</fullName>
    </recommendedName>
</protein>
<evidence type="ECO:0000259" key="3">
    <source>
        <dbReference type="PROSITE" id="PS50102"/>
    </source>
</evidence>
<evidence type="ECO:0000313" key="4">
    <source>
        <dbReference type="EMBL" id="KAK9034016.1"/>
    </source>
</evidence>